<dbReference type="Pfam" id="PF00665">
    <property type="entry name" value="rve"/>
    <property type="match status" value="1"/>
</dbReference>
<dbReference type="GO" id="GO:0016779">
    <property type="term" value="F:nucleotidyltransferase activity"/>
    <property type="evidence" value="ECO:0007669"/>
    <property type="project" value="UniProtKB-KW"/>
</dbReference>
<dbReference type="OrthoDB" id="6783748at2759"/>
<gene>
    <name evidence="3" type="ORF">MGAL_10B094008</name>
</gene>
<proteinExistence type="predicted"/>
<dbReference type="SUPFAM" id="SSF56672">
    <property type="entry name" value="DNA/RNA polymerases"/>
    <property type="match status" value="1"/>
</dbReference>
<dbReference type="FunFam" id="1.10.340.70:FF:000001">
    <property type="entry name" value="Retrovirus-related Pol polyprotein from transposon gypsy-like Protein"/>
    <property type="match status" value="1"/>
</dbReference>
<feature type="region of interest" description="Disordered" evidence="1">
    <location>
        <begin position="652"/>
        <end position="675"/>
    </location>
</feature>
<dbReference type="GO" id="GO:0003676">
    <property type="term" value="F:nucleic acid binding"/>
    <property type="evidence" value="ECO:0007669"/>
    <property type="project" value="InterPro"/>
</dbReference>
<dbReference type="InterPro" id="IPR043502">
    <property type="entry name" value="DNA/RNA_pol_sf"/>
</dbReference>
<dbReference type="Gene3D" id="3.30.420.10">
    <property type="entry name" value="Ribonuclease H-like superfamily/Ribonuclease H"/>
    <property type="match status" value="1"/>
</dbReference>
<dbReference type="Proteomes" id="UP000596742">
    <property type="component" value="Unassembled WGS sequence"/>
</dbReference>
<dbReference type="FunFam" id="3.30.420.10:FF:000032">
    <property type="entry name" value="Retrovirus-related Pol polyprotein from transposon 297-like Protein"/>
    <property type="match status" value="1"/>
</dbReference>
<dbReference type="AlphaFoldDB" id="A0A8B6H379"/>
<dbReference type="PANTHER" id="PTHR37984">
    <property type="entry name" value="PROTEIN CBG26694"/>
    <property type="match status" value="1"/>
</dbReference>
<dbReference type="Pfam" id="PF22938">
    <property type="entry name" value="Integrase_p58_C"/>
    <property type="match status" value="1"/>
</dbReference>
<evidence type="ECO:0000313" key="3">
    <source>
        <dbReference type="EMBL" id="VDI73155.1"/>
    </source>
</evidence>
<protein>
    <recommendedName>
        <fullName evidence="2">Integrase catalytic domain-containing protein</fullName>
    </recommendedName>
</protein>
<evidence type="ECO:0000259" key="2">
    <source>
        <dbReference type="PROSITE" id="PS50994"/>
    </source>
</evidence>
<reference evidence="3" key="1">
    <citation type="submission" date="2018-11" db="EMBL/GenBank/DDBJ databases">
        <authorList>
            <person name="Alioto T."/>
            <person name="Alioto T."/>
        </authorList>
    </citation>
    <scope>NUCLEOTIDE SEQUENCE</scope>
</reference>
<dbReference type="PANTHER" id="PTHR37984:SF15">
    <property type="entry name" value="INTEGRASE CATALYTIC DOMAIN-CONTAINING PROTEIN"/>
    <property type="match status" value="1"/>
</dbReference>
<dbReference type="Gene3D" id="1.10.340.70">
    <property type="match status" value="1"/>
</dbReference>
<dbReference type="GO" id="GO:0015074">
    <property type="term" value="P:DNA integration"/>
    <property type="evidence" value="ECO:0007669"/>
    <property type="project" value="InterPro"/>
</dbReference>
<dbReference type="InterPro" id="IPR041588">
    <property type="entry name" value="Integrase_H2C2"/>
</dbReference>
<feature type="compositionally biased region" description="Basic and acidic residues" evidence="1">
    <location>
        <begin position="666"/>
        <end position="675"/>
    </location>
</feature>
<evidence type="ECO:0000313" key="4">
    <source>
        <dbReference type="Proteomes" id="UP000596742"/>
    </source>
</evidence>
<keyword evidence="4" id="KW-1185">Reference proteome</keyword>
<name>A0A8B6H379_MYTGA</name>
<dbReference type="EMBL" id="UYJE01009400">
    <property type="protein sequence ID" value="VDI73155.1"/>
    <property type="molecule type" value="Genomic_DNA"/>
</dbReference>
<dbReference type="PROSITE" id="PS50994">
    <property type="entry name" value="INTEGRASE"/>
    <property type="match status" value="1"/>
</dbReference>
<dbReference type="Pfam" id="PF17921">
    <property type="entry name" value="Integrase_H2C2"/>
    <property type="match status" value="1"/>
</dbReference>
<sequence>MAESPDLEIRFRSEEREKEARHERNTEFADANETLEEHRANVYAHGEGDVNREYGMSGQRGQRGINTDGFRYNNPHTVSIRPEPYDGGEDWEEYISHFEVCAELGRWRDADKVLALAAALRGPARTFYISLEQTEKRDYGILTQRLGLRFGSTRQQNRWLSRLEMRKRNPGEAIAALADDLRQMAQRAYIDLDARAQEVLALNQLYKSVTPEVKYQCTNQGCRTVAGAVEVIERYEAIIGDGSEKKKGSVRMTTDTHLGEASNFSQEPSENQFHDSIDGLTRRISQLEGKLQFPIGSLDREPVGNLRSQELSHNIRIGQMGNTCGIWDNGFYTKGYLQNLPLTILIDNGSTSSILNYKIYRQLADVLKNAILEPSTYKLFDVNGNPLCSYGTLKQKLTLGTADFNTEFLVCDIKQDAILGQDFLLDHIDKIDYKRQILSTKDTDIRCWIGGEANAICRVIVKETVTLPGKSKMLIPVIIENAEHLGPLGYVDKTQKKETEHNITRGILDPHQEDIRVQLINFREEPITVHAKEQIGVCESYYEMPAVGVCNYIGTEGTSSDKLPSHIEDLFNRSIVHLQEKEKQYLKELLQAYSDVFAKSADDLGRTNRVQHRINTGTAHPIRQAPRRLPLGKREIEKKEIVKMLDRGVIEPSNSPWKDLNQAENDNDREKSENPVECHSNLEKQEETVKHLATPLTEADETPDITEITGLIPGNIRAVTRSELKEQQNEMKVNEALLGGWEPSEIRQQQLEDDNIGKVFAAFESGSQKPPWESISSGTSALKTLWGQWDRLEMHGGVLYRRFETNIGQTARKQMIVPKSRTQELLHYFHDVPSAAHLGVDKTLEKLKNGFYWPNMKEYVQAYCRSCDSCFARKPKKESTKAPLGTYVSGEPMERVALDIFGPLPLTKRNNKYILVISDLFTKWTEAIALPNQESSTICTAFIDHFVTKFGAPLQLHSDQGRNFQADIFQRMCNLLGIHKTRTTSFRPQSNGGVERFNRTLASMLSMYCKQKQDQWDQYLQQVMMAYRSSVHASTSKTPNSMLFGREVTLPLQAVIPQPDTEIQENRSPDDYVAHLQNKLKENHAFARKALKKVSIYQKKRYDLNAKKRIFKRGEAVWIYDPIRKKGVCSKLTPKWKGPFIIEKRIDDVTYRVKRSLRQPSTVYHVDRLALYQGRNVPSWASRFRRMMDLEEANNDQQLDKPVG</sequence>
<dbReference type="InterPro" id="IPR021109">
    <property type="entry name" value="Peptidase_aspartic_dom_sf"/>
</dbReference>
<dbReference type="CDD" id="cd00303">
    <property type="entry name" value="retropepsin_like"/>
    <property type="match status" value="1"/>
</dbReference>
<feature type="domain" description="Integrase catalytic" evidence="2">
    <location>
        <begin position="888"/>
        <end position="1047"/>
    </location>
</feature>
<feature type="region of interest" description="Disordered" evidence="1">
    <location>
        <begin position="49"/>
        <end position="76"/>
    </location>
</feature>
<dbReference type="InterPro" id="IPR036397">
    <property type="entry name" value="RNaseH_sf"/>
</dbReference>
<dbReference type="InterPro" id="IPR012337">
    <property type="entry name" value="RNaseH-like_sf"/>
</dbReference>
<dbReference type="InterPro" id="IPR054465">
    <property type="entry name" value="Integrase_p58-like_C"/>
</dbReference>
<evidence type="ECO:0000256" key="1">
    <source>
        <dbReference type="SAM" id="MobiDB-lite"/>
    </source>
</evidence>
<comment type="caution">
    <text evidence="3">The sequence shown here is derived from an EMBL/GenBank/DDBJ whole genome shotgun (WGS) entry which is preliminary data.</text>
</comment>
<dbReference type="GO" id="GO:0004519">
    <property type="term" value="F:endonuclease activity"/>
    <property type="evidence" value="ECO:0007669"/>
    <property type="project" value="UniProtKB-KW"/>
</dbReference>
<feature type="compositionally biased region" description="Basic and acidic residues" evidence="1">
    <location>
        <begin position="7"/>
        <end position="25"/>
    </location>
</feature>
<dbReference type="InterPro" id="IPR001584">
    <property type="entry name" value="Integrase_cat-core"/>
</dbReference>
<accession>A0A8B6H379</accession>
<organism evidence="3 4">
    <name type="scientific">Mytilus galloprovincialis</name>
    <name type="common">Mediterranean mussel</name>
    <dbReference type="NCBI Taxonomy" id="29158"/>
    <lineage>
        <taxon>Eukaryota</taxon>
        <taxon>Metazoa</taxon>
        <taxon>Spiralia</taxon>
        <taxon>Lophotrochozoa</taxon>
        <taxon>Mollusca</taxon>
        <taxon>Bivalvia</taxon>
        <taxon>Autobranchia</taxon>
        <taxon>Pteriomorphia</taxon>
        <taxon>Mytilida</taxon>
        <taxon>Mytiloidea</taxon>
        <taxon>Mytilidae</taxon>
        <taxon>Mytilinae</taxon>
        <taxon>Mytilus</taxon>
    </lineage>
</organism>
<dbReference type="Gene3D" id="2.40.70.10">
    <property type="entry name" value="Acid Proteases"/>
    <property type="match status" value="1"/>
</dbReference>
<dbReference type="SUPFAM" id="SSF53098">
    <property type="entry name" value="Ribonuclease H-like"/>
    <property type="match status" value="1"/>
</dbReference>
<feature type="region of interest" description="Disordered" evidence="1">
    <location>
        <begin position="1"/>
        <end position="25"/>
    </location>
</feature>
<dbReference type="SUPFAM" id="SSF50630">
    <property type="entry name" value="Acid proteases"/>
    <property type="match status" value="1"/>
</dbReference>
<dbReference type="Gene3D" id="3.10.10.10">
    <property type="entry name" value="HIV Type 1 Reverse Transcriptase, subunit A, domain 1"/>
    <property type="match status" value="1"/>
</dbReference>
<dbReference type="InterPro" id="IPR050951">
    <property type="entry name" value="Retrovirus_Pol_polyprotein"/>
</dbReference>